<feature type="signal peptide" evidence="1">
    <location>
        <begin position="1"/>
        <end position="30"/>
    </location>
</feature>
<sequence length="221" mass="25036">MKRVTRKLTSSMAVSMLVLSISAPVAFVHAKEPAPEVEEETDLSNELPIFSQNLGFYLPAGWKLAFQKLESNMYSAEYVPAKQKLRRWKSLFCVQGYQGMADSVSPQQFFDSFAATYKQTCQGEVYLKQLENVQISGNNGISALMGCTLMPNTHRSDMLKEHAHQSQPQGEMGYYTVLEGRDDLYMLHKSIRGNVFTLQSLPVNQDTWPAFIKDMKPYSLQ</sequence>
<keyword evidence="1" id="KW-0732">Signal</keyword>
<reference evidence="2" key="1">
    <citation type="journal article" date="2014" name="Int. J. Syst. Evol. Microbiol.">
        <title>Complete genome sequence of Corynebacterium casei LMG S-19264T (=DSM 44701T), isolated from a smear-ripened cheese.</title>
        <authorList>
            <consortium name="US DOE Joint Genome Institute (JGI-PGF)"/>
            <person name="Walter F."/>
            <person name="Albersmeier A."/>
            <person name="Kalinowski J."/>
            <person name="Ruckert C."/>
        </authorList>
    </citation>
    <scope>NUCLEOTIDE SEQUENCE</scope>
    <source>
        <strain evidence="2">JCM 30804</strain>
    </source>
</reference>
<organism evidence="2 3">
    <name type="scientific">Shewanella gelidii</name>
    <dbReference type="NCBI Taxonomy" id="1642821"/>
    <lineage>
        <taxon>Bacteria</taxon>
        <taxon>Pseudomonadati</taxon>
        <taxon>Pseudomonadota</taxon>
        <taxon>Gammaproteobacteria</taxon>
        <taxon>Alteromonadales</taxon>
        <taxon>Shewanellaceae</taxon>
        <taxon>Shewanella</taxon>
    </lineage>
</organism>
<keyword evidence="3" id="KW-1185">Reference proteome</keyword>
<evidence type="ECO:0008006" key="4">
    <source>
        <dbReference type="Google" id="ProtNLM"/>
    </source>
</evidence>
<proteinExistence type="predicted"/>
<dbReference type="Proteomes" id="UP000613743">
    <property type="component" value="Unassembled WGS sequence"/>
</dbReference>
<gene>
    <name evidence="2" type="ORF">GCM10009332_05530</name>
</gene>
<accession>A0A917N8M4</accession>
<protein>
    <recommendedName>
        <fullName evidence="4">DUF1795 domain-containing protein</fullName>
    </recommendedName>
</protein>
<dbReference type="RefSeq" id="WP_188917573.1">
    <property type="nucleotide sequence ID" value="NZ_BMPZ01000001.1"/>
</dbReference>
<evidence type="ECO:0000313" key="3">
    <source>
        <dbReference type="Proteomes" id="UP000613743"/>
    </source>
</evidence>
<dbReference type="AlphaFoldDB" id="A0A917N8M4"/>
<dbReference type="EMBL" id="BMPZ01000001">
    <property type="protein sequence ID" value="GGI71139.1"/>
    <property type="molecule type" value="Genomic_DNA"/>
</dbReference>
<name>A0A917N8M4_9GAMM</name>
<reference evidence="2" key="2">
    <citation type="submission" date="2020-09" db="EMBL/GenBank/DDBJ databases">
        <authorList>
            <person name="Sun Q."/>
            <person name="Ohkuma M."/>
        </authorList>
    </citation>
    <scope>NUCLEOTIDE SEQUENCE</scope>
    <source>
        <strain evidence="2">JCM 30804</strain>
    </source>
</reference>
<evidence type="ECO:0000313" key="2">
    <source>
        <dbReference type="EMBL" id="GGI71139.1"/>
    </source>
</evidence>
<comment type="caution">
    <text evidence="2">The sequence shown here is derived from an EMBL/GenBank/DDBJ whole genome shotgun (WGS) entry which is preliminary data.</text>
</comment>
<feature type="chain" id="PRO_5037564815" description="DUF1795 domain-containing protein" evidence="1">
    <location>
        <begin position="31"/>
        <end position="221"/>
    </location>
</feature>
<evidence type="ECO:0000256" key="1">
    <source>
        <dbReference type="SAM" id="SignalP"/>
    </source>
</evidence>